<accession>A0A0F8YR39</accession>
<gene>
    <name evidence="2" type="ORF">LCGC14_3062840</name>
</gene>
<proteinExistence type="predicted"/>
<reference evidence="2" key="1">
    <citation type="journal article" date="2015" name="Nature">
        <title>Complex archaea that bridge the gap between prokaryotes and eukaryotes.</title>
        <authorList>
            <person name="Spang A."/>
            <person name="Saw J.H."/>
            <person name="Jorgensen S.L."/>
            <person name="Zaremba-Niedzwiedzka K."/>
            <person name="Martijn J."/>
            <person name="Lind A.E."/>
            <person name="van Eijk R."/>
            <person name="Schleper C."/>
            <person name="Guy L."/>
            <person name="Ettema T.J."/>
        </authorList>
    </citation>
    <scope>NUCLEOTIDE SEQUENCE</scope>
</reference>
<dbReference type="AlphaFoldDB" id="A0A0F8YR39"/>
<dbReference type="EMBL" id="LAZR01064907">
    <property type="protein sequence ID" value="KKK56609.1"/>
    <property type="molecule type" value="Genomic_DNA"/>
</dbReference>
<name>A0A0F8YR39_9ZZZZ</name>
<evidence type="ECO:0000256" key="1">
    <source>
        <dbReference type="SAM" id="MobiDB-lite"/>
    </source>
</evidence>
<protein>
    <submittedName>
        <fullName evidence="2">Uncharacterized protein</fullName>
    </submittedName>
</protein>
<feature type="region of interest" description="Disordered" evidence="1">
    <location>
        <begin position="1"/>
        <end position="27"/>
    </location>
</feature>
<feature type="non-terminal residue" evidence="2">
    <location>
        <position position="1"/>
    </location>
</feature>
<comment type="caution">
    <text evidence="2">The sequence shown here is derived from an EMBL/GenBank/DDBJ whole genome shotgun (WGS) entry which is preliminary data.</text>
</comment>
<evidence type="ECO:0000313" key="2">
    <source>
        <dbReference type="EMBL" id="KKK56609.1"/>
    </source>
</evidence>
<sequence length="88" mass="10140">EEKQKEQARLRKQRQRDKEQQKSVTSNTVTLDSVTLLNRPNGVPYNPNEMWEGQLRYVGPFTDGQVLDRKTVPLPIKIKGTINPSVIH</sequence>
<organism evidence="2">
    <name type="scientific">marine sediment metagenome</name>
    <dbReference type="NCBI Taxonomy" id="412755"/>
    <lineage>
        <taxon>unclassified sequences</taxon>
        <taxon>metagenomes</taxon>
        <taxon>ecological metagenomes</taxon>
    </lineage>
</organism>